<dbReference type="CDD" id="cd06222">
    <property type="entry name" value="RNase_H_like"/>
    <property type="match status" value="1"/>
</dbReference>
<sequence>MLMEVPLATLRCGALNKVFRIVQCESDSLVALDLINHDQPPWHPYVALLNTILSFKDRPRFLSFNHVYGEENQCSDWLARMGSSSADVFTILDSSPHPLATFLLADAMRVSFSRL</sequence>
<gene>
    <name evidence="2" type="ORF">glysoja_032230</name>
</gene>
<evidence type="ECO:0000313" key="2">
    <source>
        <dbReference type="EMBL" id="KHN35475.1"/>
    </source>
</evidence>
<dbReference type="GO" id="GO:0004523">
    <property type="term" value="F:RNA-DNA hybrid ribonuclease activity"/>
    <property type="evidence" value="ECO:0007669"/>
    <property type="project" value="InterPro"/>
</dbReference>
<dbReference type="AlphaFoldDB" id="A0A0B2RQT8"/>
<name>A0A0B2RQT8_GLYSO</name>
<dbReference type="InterPro" id="IPR044730">
    <property type="entry name" value="RNase_H-like_dom_plant"/>
</dbReference>
<accession>A0A0B2RQT8</accession>
<dbReference type="Proteomes" id="UP000053555">
    <property type="component" value="Unassembled WGS sequence"/>
</dbReference>
<dbReference type="Pfam" id="PF13456">
    <property type="entry name" value="RVT_3"/>
    <property type="match status" value="1"/>
</dbReference>
<organism evidence="2">
    <name type="scientific">Glycine soja</name>
    <name type="common">Wild soybean</name>
    <dbReference type="NCBI Taxonomy" id="3848"/>
    <lineage>
        <taxon>Eukaryota</taxon>
        <taxon>Viridiplantae</taxon>
        <taxon>Streptophyta</taxon>
        <taxon>Embryophyta</taxon>
        <taxon>Tracheophyta</taxon>
        <taxon>Spermatophyta</taxon>
        <taxon>Magnoliopsida</taxon>
        <taxon>eudicotyledons</taxon>
        <taxon>Gunneridae</taxon>
        <taxon>Pentapetalae</taxon>
        <taxon>rosids</taxon>
        <taxon>fabids</taxon>
        <taxon>Fabales</taxon>
        <taxon>Fabaceae</taxon>
        <taxon>Papilionoideae</taxon>
        <taxon>50 kb inversion clade</taxon>
        <taxon>NPAAA clade</taxon>
        <taxon>indigoferoid/millettioid clade</taxon>
        <taxon>Phaseoleae</taxon>
        <taxon>Glycine</taxon>
        <taxon>Glycine subgen. Soja</taxon>
    </lineage>
</organism>
<reference evidence="2" key="1">
    <citation type="submission" date="2014-07" db="EMBL/GenBank/DDBJ databases">
        <title>Identification of a novel salt tolerance gene in wild soybean by whole-genome sequencing.</title>
        <authorList>
            <person name="Lam H.-M."/>
            <person name="Qi X."/>
            <person name="Li M.-W."/>
            <person name="Liu X."/>
            <person name="Xie M."/>
            <person name="Ni M."/>
            <person name="Xu X."/>
        </authorList>
    </citation>
    <scope>NUCLEOTIDE SEQUENCE [LARGE SCALE GENOMIC DNA]</scope>
    <source>
        <tissue evidence="2">Root</tissue>
    </source>
</reference>
<dbReference type="InterPro" id="IPR002156">
    <property type="entry name" value="RNaseH_domain"/>
</dbReference>
<feature type="domain" description="RNase H type-1" evidence="1">
    <location>
        <begin position="14"/>
        <end position="81"/>
    </location>
</feature>
<proteinExistence type="predicted"/>
<dbReference type="GO" id="GO:0003676">
    <property type="term" value="F:nucleic acid binding"/>
    <property type="evidence" value="ECO:0007669"/>
    <property type="project" value="InterPro"/>
</dbReference>
<dbReference type="EMBL" id="KN648326">
    <property type="protein sequence ID" value="KHN35475.1"/>
    <property type="molecule type" value="Genomic_DNA"/>
</dbReference>
<evidence type="ECO:0000259" key="1">
    <source>
        <dbReference type="Pfam" id="PF13456"/>
    </source>
</evidence>
<dbReference type="PANTHER" id="PTHR34023">
    <property type="entry name" value="RNASE H DOMAIN-CONTAINING PROTEIN"/>
    <property type="match status" value="1"/>
</dbReference>
<protein>
    <recommendedName>
        <fullName evidence="1">RNase H type-1 domain-containing protein</fullName>
    </recommendedName>
</protein>
<dbReference type="PANTHER" id="PTHR34023:SF4">
    <property type="entry name" value="RNASE H TYPE-1 DOMAIN-CONTAINING PROTEIN"/>
    <property type="match status" value="1"/>
</dbReference>